<proteinExistence type="predicted"/>
<feature type="transmembrane region" description="Helical" evidence="1">
    <location>
        <begin position="16"/>
        <end position="35"/>
    </location>
</feature>
<organism evidence="3 4">
    <name type="scientific">Paenibacillus oleatilyticus</name>
    <dbReference type="NCBI Taxonomy" id="2594886"/>
    <lineage>
        <taxon>Bacteria</taxon>
        <taxon>Bacillati</taxon>
        <taxon>Bacillota</taxon>
        <taxon>Bacilli</taxon>
        <taxon>Bacillales</taxon>
        <taxon>Paenibacillaceae</taxon>
        <taxon>Paenibacillus</taxon>
    </lineage>
</organism>
<feature type="domain" description="DUF418" evidence="2">
    <location>
        <begin position="229"/>
        <end position="382"/>
    </location>
</feature>
<evidence type="ECO:0000259" key="2">
    <source>
        <dbReference type="Pfam" id="PF04235"/>
    </source>
</evidence>
<gene>
    <name evidence="3" type="ORF">ACEU3E_23675</name>
</gene>
<dbReference type="PANTHER" id="PTHR30590:SF2">
    <property type="entry name" value="INNER MEMBRANE PROTEIN"/>
    <property type="match status" value="1"/>
</dbReference>
<feature type="transmembrane region" description="Helical" evidence="1">
    <location>
        <begin position="206"/>
        <end position="230"/>
    </location>
</feature>
<accession>A0ABV4V530</accession>
<keyword evidence="1" id="KW-0812">Transmembrane</keyword>
<comment type="caution">
    <text evidence="3">The sequence shown here is derived from an EMBL/GenBank/DDBJ whole genome shotgun (WGS) entry which is preliminary data.</text>
</comment>
<name>A0ABV4V530_9BACL</name>
<dbReference type="Proteomes" id="UP001575622">
    <property type="component" value="Unassembled WGS sequence"/>
</dbReference>
<feature type="transmembrane region" description="Helical" evidence="1">
    <location>
        <begin position="55"/>
        <end position="74"/>
    </location>
</feature>
<protein>
    <submittedName>
        <fullName evidence="3">DUF418 domain-containing protein</fullName>
    </submittedName>
</protein>
<sequence length="401" mass="44977">MLEGNNRLHVIDGLRGFSLLGILLANMLIFQYGIWGKDELQFFALSPADTVVHKLVKIFVEGSFMPIFTFLFGFGMIKMKESMEAKGLKAGRHLVRRFLMLLGFGILHSTFLWEGDILAFYGIMGFFLLIFMNRKAKTLLIWGTILLCLFGLLGLAPESPDDPAAKQNKARMEQYVKDTNHIYGTGTYEQIKHHRQTADPLGMDGFMIFFMLLLAPLLTGPMFLFGMYAAKKRWFADPAGERSAYLRGMLIFLPAGLLLKSLKPLFPQFGWAGIGEMLGGSILALGYIFGFALLCSAAKKSPWLRRFEAVGKLSMTNYLMQSAICTSIFYGYGLGLFGKLGVAVGCGLAVAIYLMQLFASAWYVKRFSFGPMERLLRMWTYFSFAGKPKPRIQQPTVSSQI</sequence>
<dbReference type="InterPro" id="IPR052529">
    <property type="entry name" value="Bact_Transport_Assoc"/>
</dbReference>
<feature type="transmembrane region" description="Helical" evidence="1">
    <location>
        <begin position="139"/>
        <end position="156"/>
    </location>
</feature>
<evidence type="ECO:0000256" key="1">
    <source>
        <dbReference type="SAM" id="Phobius"/>
    </source>
</evidence>
<feature type="transmembrane region" description="Helical" evidence="1">
    <location>
        <begin position="94"/>
        <end position="111"/>
    </location>
</feature>
<dbReference type="PANTHER" id="PTHR30590">
    <property type="entry name" value="INNER MEMBRANE PROTEIN"/>
    <property type="match status" value="1"/>
</dbReference>
<dbReference type="InterPro" id="IPR007349">
    <property type="entry name" value="DUF418"/>
</dbReference>
<feature type="transmembrane region" description="Helical" evidence="1">
    <location>
        <begin position="315"/>
        <end position="334"/>
    </location>
</feature>
<keyword evidence="1" id="KW-0472">Membrane</keyword>
<keyword evidence="1" id="KW-1133">Transmembrane helix</keyword>
<feature type="transmembrane region" description="Helical" evidence="1">
    <location>
        <begin position="117"/>
        <end position="132"/>
    </location>
</feature>
<dbReference type="EMBL" id="JBHDLN010000013">
    <property type="protein sequence ID" value="MFB0845190.1"/>
    <property type="molecule type" value="Genomic_DNA"/>
</dbReference>
<dbReference type="Pfam" id="PF04235">
    <property type="entry name" value="DUF418"/>
    <property type="match status" value="1"/>
</dbReference>
<evidence type="ECO:0000313" key="4">
    <source>
        <dbReference type="Proteomes" id="UP001575622"/>
    </source>
</evidence>
<dbReference type="RefSeq" id="WP_373955337.1">
    <property type="nucleotide sequence ID" value="NZ_JBHDLN010000013.1"/>
</dbReference>
<keyword evidence="4" id="KW-1185">Reference proteome</keyword>
<evidence type="ECO:0000313" key="3">
    <source>
        <dbReference type="EMBL" id="MFB0845190.1"/>
    </source>
</evidence>
<reference evidence="3 4" key="1">
    <citation type="submission" date="2024-09" db="EMBL/GenBank/DDBJ databases">
        <authorList>
            <person name="Makale K.P.P."/>
            <person name="Makhzoum A."/>
            <person name="Rantong G."/>
            <person name="Rahube T.O."/>
        </authorList>
    </citation>
    <scope>NUCLEOTIDE SEQUENCE [LARGE SCALE GENOMIC DNA]</scope>
    <source>
        <strain evidence="3 4">KM_D13</strain>
    </source>
</reference>
<feature type="transmembrane region" description="Helical" evidence="1">
    <location>
        <begin position="242"/>
        <end position="259"/>
    </location>
</feature>
<feature type="transmembrane region" description="Helical" evidence="1">
    <location>
        <begin position="271"/>
        <end position="294"/>
    </location>
</feature>
<feature type="transmembrane region" description="Helical" evidence="1">
    <location>
        <begin position="340"/>
        <end position="364"/>
    </location>
</feature>